<dbReference type="EC" id="2.4.1.-" evidence="12"/>
<evidence type="ECO:0000313" key="15">
    <source>
        <dbReference type="EMBL" id="CAH0588149.1"/>
    </source>
</evidence>
<keyword evidence="8 12" id="KW-1133">Transmembrane helix</keyword>
<keyword evidence="16" id="KW-1185">Reference proteome</keyword>
<feature type="domain" description="Fucosyltransferase C-terminal" evidence="13">
    <location>
        <begin position="209"/>
        <end position="386"/>
    </location>
</feature>
<keyword evidence="11" id="KW-0325">Glycoprotein</keyword>
<evidence type="ECO:0000256" key="11">
    <source>
        <dbReference type="ARBA" id="ARBA00023180"/>
    </source>
</evidence>
<dbReference type="InterPro" id="IPR001503">
    <property type="entry name" value="Glyco_trans_10"/>
</dbReference>
<keyword evidence="10 12" id="KW-0472">Membrane</keyword>
<dbReference type="Proteomes" id="UP001154114">
    <property type="component" value="Chromosome 16"/>
</dbReference>
<evidence type="ECO:0000259" key="14">
    <source>
        <dbReference type="Pfam" id="PF17039"/>
    </source>
</evidence>
<keyword evidence="5 12" id="KW-0808">Transferase</keyword>
<dbReference type="GO" id="GO:0008417">
    <property type="term" value="F:fucosyltransferase activity"/>
    <property type="evidence" value="ECO:0007669"/>
    <property type="project" value="InterPro"/>
</dbReference>
<keyword evidence="4 12" id="KW-0328">Glycosyltransferase</keyword>
<dbReference type="Pfam" id="PF00852">
    <property type="entry name" value="Glyco_transf_10"/>
    <property type="match status" value="1"/>
</dbReference>
<evidence type="ECO:0000256" key="12">
    <source>
        <dbReference type="RuleBase" id="RU003832"/>
    </source>
</evidence>
<comment type="pathway">
    <text evidence="2">Protein modification; protein glycosylation.</text>
</comment>
<feature type="transmembrane region" description="Helical" evidence="12">
    <location>
        <begin position="20"/>
        <end position="43"/>
    </location>
</feature>
<dbReference type="InterPro" id="IPR031481">
    <property type="entry name" value="Glyco_tran_10_N"/>
</dbReference>
<sequence>MAYFVALWKLLYHSKYFVKYVTYAFLFLLLCIVLHLWSIRYNIDYSNIPSNRKYPYNNSYDGPKHILVWQHYYMMTNRKGKQKFPDLQCKINNCIFTEDKHLLGDDYSRFDAILFSESILKKQAIRPERRSLSQIYIFSTIESAYYTPACELHNDNFFNWTFTYRLDSDIPWPYFIVRNATRDIVAPSVQVNWTISKSPITKGIKQILQHKTKAVAWLVSHCEADSLRDDYVSRLQDHLYHYSLKIDVYGRCSGRTCDDGDCEEMFTRDYYFYLAFENSFSVDYVSEKVLHGYNNYVVPIVYGGANYTRFLPPGSYLNARELHPYNLAYLIHEAIKHPSKYKAYFKWTNSYTFDSDVIGHHPLCNLCEALNSKKAKRRRTYKKFRIWWNGLNGMKWCLPQEYWNETSIVNLDGKHIFDTY</sequence>
<gene>
    <name evidence="15" type="ORF">CINC_LOCUS3957</name>
</gene>
<evidence type="ECO:0000256" key="7">
    <source>
        <dbReference type="ARBA" id="ARBA00022968"/>
    </source>
</evidence>
<evidence type="ECO:0000256" key="10">
    <source>
        <dbReference type="ARBA" id="ARBA00023136"/>
    </source>
</evidence>
<name>A0A9P0BPY8_CHRIL</name>
<keyword evidence="7" id="KW-0735">Signal-anchor</keyword>
<dbReference type="PANTHER" id="PTHR48438">
    <property type="entry name" value="ALPHA-(1,3)-FUCOSYLTRANSFERASE C-RELATED"/>
    <property type="match status" value="1"/>
</dbReference>
<proteinExistence type="inferred from homology"/>
<dbReference type="GO" id="GO:0032580">
    <property type="term" value="C:Golgi cisterna membrane"/>
    <property type="evidence" value="ECO:0007669"/>
    <property type="project" value="UniProtKB-SubCell"/>
</dbReference>
<protein>
    <recommendedName>
        <fullName evidence="12">Fucosyltransferase</fullName>
        <ecNumber evidence="12">2.4.1.-</ecNumber>
    </recommendedName>
</protein>
<dbReference type="AlphaFoldDB" id="A0A9P0BPY8"/>
<accession>A0A9P0BPY8</accession>
<evidence type="ECO:0000256" key="5">
    <source>
        <dbReference type="ARBA" id="ARBA00022679"/>
    </source>
</evidence>
<organism evidence="15 16">
    <name type="scientific">Chrysodeixis includens</name>
    <name type="common">Soybean looper</name>
    <name type="synonym">Pseudoplusia includens</name>
    <dbReference type="NCBI Taxonomy" id="689277"/>
    <lineage>
        <taxon>Eukaryota</taxon>
        <taxon>Metazoa</taxon>
        <taxon>Ecdysozoa</taxon>
        <taxon>Arthropoda</taxon>
        <taxon>Hexapoda</taxon>
        <taxon>Insecta</taxon>
        <taxon>Pterygota</taxon>
        <taxon>Neoptera</taxon>
        <taxon>Endopterygota</taxon>
        <taxon>Lepidoptera</taxon>
        <taxon>Glossata</taxon>
        <taxon>Ditrysia</taxon>
        <taxon>Noctuoidea</taxon>
        <taxon>Noctuidae</taxon>
        <taxon>Plusiinae</taxon>
        <taxon>Chrysodeixis</taxon>
    </lineage>
</organism>
<evidence type="ECO:0000256" key="1">
    <source>
        <dbReference type="ARBA" id="ARBA00004447"/>
    </source>
</evidence>
<evidence type="ECO:0000259" key="13">
    <source>
        <dbReference type="Pfam" id="PF00852"/>
    </source>
</evidence>
<evidence type="ECO:0000313" key="16">
    <source>
        <dbReference type="Proteomes" id="UP001154114"/>
    </source>
</evidence>
<comment type="similarity">
    <text evidence="3 12">Belongs to the glycosyltransferase 10 family.</text>
</comment>
<evidence type="ECO:0000256" key="6">
    <source>
        <dbReference type="ARBA" id="ARBA00022692"/>
    </source>
</evidence>
<dbReference type="OrthoDB" id="427096at2759"/>
<dbReference type="SUPFAM" id="SSF53756">
    <property type="entry name" value="UDP-Glycosyltransferase/glycogen phosphorylase"/>
    <property type="match status" value="1"/>
</dbReference>
<evidence type="ECO:0000256" key="3">
    <source>
        <dbReference type="ARBA" id="ARBA00008919"/>
    </source>
</evidence>
<dbReference type="InterPro" id="IPR055270">
    <property type="entry name" value="Glyco_tran_10_C"/>
</dbReference>
<dbReference type="PANTHER" id="PTHR48438:SF1">
    <property type="entry name" value="ALPHA-(1,3)-FUCOSYLTRANSFERASE C-RELATED"/>
    <property type="match status" value="1"/>
</dbReference>
<keyword evidence="6 12" id="KW-0812">Transmembrane</keyword>
<evidence type="ECO:0000256" key="2">
    <source>
        <dbReference type="ARBA" id="ARBA00004922"/>
    </source>
</evidence>
<evidence type="ECO:0000256" key="8">
    <source>
        <dbReference type="ARBA" id="ARBA00022989"/>
    </source>
</evidence>
<comment type="subcellular location">
    <subcellularLocation>
        <location evidence="1 12">Golgi apparatus</location>
        <location evidence="1 12">Golgi stack membrane</location>
        <topology evidence="1 12">Single-pass type II membrane protein</topology>
    </subcellularLocation>
</comment>
<dbReference type="EMBL" id="LR824019">
    <property type="protein sequence ID" value="CAH0588149.1"/>
    <property type="molecule type" value="Genomic_DNA"/>
</dbReference>
<reference evidence="15" key="1">
    <citation type="submission" date="2021-12" db="EMBL/GenBank/DDBJ databases">
        <authorList>
            <person name="King R."/>
        </authorList>
    </citation>
    <scope>NUCLEOTIDE SEQUENCE</scope>
</reference>
<evidence type="ECO:0000256" key="9">
    <source>
        <dbReference type="ARBA" id="ARBA00023034"/>
    </source>
</evidence>
<dbReference type="Gene3D" id="3.40.50.11660">
    <property type="entry name" value="Glycosyl transferase family 10, C-terminal domain"/>
    <property type="match status" value="1"/>
</dbReference>
<dbReference type="Pfam" id="PF17039">
    <property type="entry name" value="Glyco_tran_10_N"/>
    <property type="match status" value="1"/>
</dbReference>
<evidence type="ECO:0000256" key="4">
    <source>
        <dbReference type="ARBA" id="ARBA00022676"/>
    </source>
</evidence>
<dbReference type="InterPro" id="IPR038577">
    <property type="entry name" value="GT10-like_C_sf"/>
</dbReference>
<feature type="domain" description="Fucosyltransferase N-terminal" evidence="14">
    <location>
        <begin position="63"/>
        <end position="174"/>
    </location>
</feature>
<keyword evidence="9 12" id="KW-0333">Golgi apparatus</keyword>